<dbReference type="InterPro" id="IPR036291">
    <property type="entry name" value="NAD(P)-bd_dom_sf"/>
</dbReference>
<keyword evidence="4" id="KW-0472">Membrane</keyword>
<name>A0ABN9KYD4_9NEOB</name>
<evidence type="ECO:0000256" key="2">
    <source>
        <dbReference type="ARBA" id="ARBA00023002"/>
    </source>
</evidence>
<reference evidence="5" key="1">
    <citation type="submission" date="2023-07" db="EMBL/GenBank/DDBJ databases">
        <authorList>
            <person name="Stuckert A."/>
        </authorList>
    </citation>
    <scope>NUCLEOTIDE SEQUENCE</scope>
</reference>
<dbReference type="PROSITE" id="PS00061">
    <property type="entry name" value="ADH_SHORT"/>
    <property type="match status" value="1"/>
</dbReference>
<dbReference type="Gene3D" id="3.40.50.720">
    <property type="entry name" value="NAD(P)-binding Rossmann-like Domain"/>
    <property type="match status" value="1"/>
</dbReference>
<dbReference type="PANTHER" id="PTHR43391">
    <property type="entry name" value="RETINOL DEHYDROGENASE-RELATED"/>
    <property type="match status" value="1"/>
</dbReference>
<dbReference type="Pfam" id="PF00106">
    <property type="entry name" value="adh_short"/>
    <property type="match status" value="1"/>
</dbReference>
<dbReference type="SUPFAM" id="SSF51735">
    <property type="entry name" value="NAD(P)-binding Rossmann-fold domains"/>
    <property type="match status" value="1"/>
</dbReference>
<keyword evidence="4" id="KW-0812">Transmembrane</keyword>
<comment type="similarity">
    <text evidence="1 3">Belongs to the short-chain dehydrogenases/reductases (SDR) family.</text>
</comment>
<evidence type="ECO:0000256" key="4">
    <source>
        <dbReference type="SAM" id="Phobius"/>
    </source>
</evidence>
<evidence type="ECO:0000313" key="6">
    <source>
        <dbReference type="Proteomes" id="UP001176940"/>
    </source>
</evidence>
<dbReference type="Proteomes" id="UP001176940">
    <property type="component" value="Unassembled WGS sequence"/>
</dbReference>
<dbReference type="PRINTS" id="PR00080">
    <property type="entry name" value="SDRFAMILY"/>
</dbReference>
<dbReference type="PANTHER" id="PTHR43391:SF15">
    <property type="entry name" value="17-BETA-HYDROXYSTEROID DEHYDROGENASE TYPE 1"/>
    <property type="match status" value="1"/>
</dbReference>
<dbReference type="InterPro" id="IPR002347">
    <property type="entry name" value="SDR_fam"/>
</dbReference>
<dbReference type="EMBL" id="CAUEEQ010005233">
    <property type="protein sequence ID" value="CAJ0928486.1"/>
    <property type="molecule type" value="Genomic_DNA"/>
</dbReference>
<evidence type="ECO:0000256" key="1">
    <source>
        <dbReference type="ARBA" id="ARBA00006484"/>
    </source>
</evidence>
<dbReference type="PRINTS" id="PR00081">
    <property type="entry name" value="GDHRDH"/>
</dbReference>
<keyword evidence="6" id="KW-1185">Reference proteome</keyword>
<evidence type="ECO:0000313" key="5">
    <source>
        <dbReference type="EMBL" id="CAJ0928486.1"/>
    </source>
</evidence>
<protein>
    <submittedName>
        <fullName evidence="5">Uncharacterized protein</fullName>
    </submittedName>
</protein>
<gene>
    <name evidence="5" type="ORF">RIMI_LOCUS3475470</name>
</gene>
<evidence type="ECO:0000256" key="3">
    <source>
        <dbReference type="RuleBase" id="RU000363"/>
    </source>
</evidence>
<keyword evidence="2" id="KW-0560">Oxidoreductase</keyword>
<organism evidence="5 6">
    <name type="scientific">Ranitomeya imitator</name>
    <name type="common">mimic poison frog</name>
    <dbReference type="NCBI Taxonomy" id="111125"/>
    <lineage>
        <taxon>Eukaryota</taxon>
        <taxon>Metazoa</taxon>
        <taxon>Chordata</taxon>
        <taxon>Craniata</taxon>
        <taxon>Vertebrata</taxon>
        <taxon>Euteleostomi</taxon>
        <taxon>Amphibia</taxon>
        <taxon>Batrachia</taxon>
        <taxon>Anura</taxon>
        <taxon>Neobatrachia</taxon>
        <taxon>Hyloidea</taxon>
        <taxon>Dendrobatidae</taxon>
        <taxon>Dendrobatinae</taxon>
        <taxon>Ranitomeya</taxon>
    </lineage>
</organism>
<sequence length="250" mass="27408">MSGITTVETQTIQTSVFLPFNSGQSPIALHRLRFTVQMEKRVVLITGCSSGIGLGLAVLLASDSGQRFKVYATMRDLSKKEYLLECVRGCHADTFEILQMDVTDQQSVLATIEKIKENRVDILVCNAGIGLMGPLECHTYYTMKKIFDVNLFGTIGTIQAFLPGMKQRRSGRIIISSSVGGLQGVPFNDVYCASKFAVEGFCESMAIVLQHFDIQPNILILCAKLLCGMVSNALEKSRYTTSNDSPLSSL</sequence>
<dbReference type="InterPro" id="IPR020904">
    <property type="entry name" value="Sc_DH/Rdtase_CS"/>
</dbReference>
<feature type="transmembrane region" description="Helical" evidence="4">
    <location>
        <begin position="42"/>
        <end position="61"/>
    </location>
</feature>
<comment type="caution">
    <text evidence="5">The sequence shown here is derived from an EMBL/GenBank/DDBJ whole genome shotgun (WGS) entry which is preliminary data.</text>
</comment>
<keyword evidence="4" id="KW-1133">Transmembrane helix</keyword>
<proteinExistence type="inferred from homology"/>
<accession>A0ABN9KYD4</accession>